<evidence type="ECO:0000313" key="3">
    <source>
        <dbReference type="Proteomes" id="UP000182229"/>
    </source>
</evidence>
<feature type="signal peptide" evidence="1">
    <location>
        <begin position="1"/>
        <end position="21"/>
    </location>
</feature>
<protein>
    <submittedName>
        <fullName evidence="2">Uncharacterized protein</fullName>
    </submittedName>
</protein>
<keyword evidence="1" id="KW-0732">Signal</keyword>
<dbReference type="AlphaFoldDB" id="A0A1L9BK43"/>
<reference evidence="3" key="1">
    <citation type="submission" date="2016-11" db="EMBL/GenBank/DDBJ databases">
        <authorList>
            <person name="Shukria A."/>
            <person name="Stevens D.C."/>
        </authorList>
    </citation>
    <scope>NUCLEOTIDE SEQUENCE [LARGE SCALE GENOMIC DNA]</scope>
    <source>
        <strain evidence="3">Cbfe23</strain>
    </source>
</reference>
<reference evidence="2 3" key="2">
    <citation type="submission" date="2016-12" db="EMBL/GenBank/DDBJ databases">
        <title>Draft Genome Sequence of Cystobacter ferrugineus Strain Cbfe23.</title>
        <authorList>
            <person name="Akbar S."/>
            <person name="Dowd S.E."/>
            <person name="Stevens D.C."/>
        </authorList>
    </citation>
    <scope>NUCLEOTIDE SEQUENCE [LARGE SCALE GENOMIC DNA]</scope>
    <source>
        <strain evidence="2 3">Cbfe23</strain>
    </source>
</reference>
<dbReference type="STRING" id="83449.BON30_05140"/>
<comment type="caution">
    <text evidence="2">The sequence shown here is derived from an EMBL/GenBank/DDBJ whole genome shotgun (WGS) entry which is preliminary data.</text>
</comment>
<dbReference type="Proteomes" id="UP000182229">
    <property type="component" value="Unassembled WGS sequence"/>
</dbReference>
<accession>A0A1L9BK43</accession>
<feature type="chain" id="PRO_5012476658" evidence="1">
    <location>
        <begin position="22"/>
        <end position="613"/>
    </location>
</feature>
<evidence type="ECO:0000313" key="2">
    <source>
        <dbReference type="EMBL" id="OJH42576.1"/>
    </source>
</evidence>
<gene>
    <name evidence="2" type="ORF">BON30_05140</name>
</gene>
<dbReference type="OrthoDB" id="1417377at2"/>
<name>A0A1L9BK43_9BACT</name>
<organism evidence="2 3">
    <name type="scientific">Cystobacter ferrugineus</name>
    <dbReference type="NCBI Taxonomy" id="83449"/>
    <lineage>
        <taxon>Bacteria</taxon>
        <taxon>Pseudomonadati</taxon>
        <taxon>Myxococcota</taxon>
        <taxon>Myxococcia</taxon>
        <taxon>Myxococcales</taxon>
        <taxon>Cystobacterineae</taxon>
        <taxon>Archangiaceae</taxon>
        <taxon>Cystobacter</taxon>
    </lineage>
</organism>
<sequence>MMTLLKVWALTVSLGAAPAPAQTLLSIEERDLDGASHAVGPGVAIVDISSTLNIGVDRAALLERIRASDPGTSSQELIQELLQLQSFLNEGAGENLKPLEQALSEWAREGGTPAANAKLQGAYRQWGQSTLQLMEYANRSLAGGDSRRARLRESLNLALERNAGAPIEQLYAAISQAGADEARRLRDELEEVLRQEGVSVQMGAWVTTRGEGSRPIHLPNFDTYAPQGRVDIERFKIILTDEQKAQLRQAERIARDIQSRRLSGVLGPEAREQLAQLFSSTRACVGALREQLEAFLRGTDPTTQRLRATAEATRIQLESYGAFMDGLAAKYRAPASTTSSADFLIGTNEDLDEAARRTRQTVDQFSVLITALNAQATALDEVGKRLVKQLTECRQTFSTDVGTVLQTLTSVFQTLAGAQRTHTAALELGAEVLRLGLEDLPERTTLDLADAGRRAAGDTVVLKFALRRGERPAQELEVRHLQMQRVLVHLETVVGLIFAQQPRDMGGSSTSRFQVAPAYSVLFKGASRTSGFWNNVLTPGIGANLSALDFDKDGTPELGAAVTLALFRDFVQVGYGYNVFRDRGYLFFGVGLPLPVLGFSAGASGAASAGSVP</sequence>
<dbReference type="RefSeq" id="WP_071896671.1">
    <property type="nucleotide sequence ID" value="NZ_MPIN01000001.1"/>
</dbReference>
<proteinExistence type="predicted"/>
<evidence type="ECO:0000256" key="1">
    <source>
        <dbReference type="SAM" id="SignalP"/>
    </source>
</evidence>
<keyword evidence="3" id="KW-1185">Reference proteome</keyword>
<dbReference type="EMBL" id="MPIN01000001">
    <property type="protein sequence ID" value="OJH42576.1"/>
    <property type="molecule type" value="Genomic_DNA"/>
</dbReference>